<keyword evidence="1" id="KW-1133">Transmembrane helix</keyword>
<keyword evidence="1" id="KW-0812">Transmembrane</keyword>
<keyword evidence="1" id="KW-0472">Membrane</keyword>
<sequence length="107" mass="12774">MATYRNLDKTPRIFFLPGDQIFPWIIISAVSYFFVRKVFGFSWVWVITISGWGIGTWWVLTWKGMHYFFGRLVSSPHWVRAIVEYKSVLNHGQSRSQKSRRSRWQKG</sequence>
<accession>A3IXC1</accession>
<proteinExistence type="predicted"/>
<dbReference type="Proteomes" id="UP000003781">
    <property type="component" value="Unassembled WGS sequence"/>
</dbReference>
<dbReference type="OrthoDB" id="532115at2"/>
<dbReference type="RefSeq" id="WP_008278027.1">
    <property type="nucleotide sequence ID" value="NZ_AAXW01000063.1"/>
</dbReference>
<keyword evidence="3" id="KW-1185">Reference proteome</keyword>
<evidence type="ECO:0000256" key="1">
    <source>
        <dbReference type="SAM" id="Phobius"/>
    </source>
</evidence>
<dbReference type="EMBL" id="AAXW01000063">
    <property type="protein sequence ID" value="EAZ88864.1"/>
    <property type="molecule type" value="Genomic_DNA"/>
</dbReference>
<dbReference type="eggNOG" id="ENOG50321MH">
    <property type="taxonomic scope" value="Bacteria"/>
</dbReference>
<reference evidence="2 3" key="1">
    <citation type="submission" date="2007-03" db="EMBL/GenBank/DDBJ databases">
        <authorList>
            <person name="Stal L."/>
            <person name="Ferriera S."/>
            <person name="Johnson J."/>
            <person name="Kravitz S."/>
            <person name="Beeson K."/>
            <person name="Sutton G."/>
            <person name="Rogers Y.-H."/>
            <person name="Friedman R."/>
            <person name="Frazier M."/>
            <person name="Venter J.C."/>
        </authorList>
    </citation>
    <scope>NUCLEOTIDE SEQUENCE [LARGE SCALE GENOMIC DNA]</scope>
    <source>
        <strain evidence="2 3">CCY0110</strain>
    </source>
</reference>
<feature type="transmembrane region" description="Helical" evidence="1">
    <location>
        <begin position="12"/>
        <end position="35"/>
    </location>
</feature>
<protein>
    <submittedName>
        <fullName evidence="2">Uncharacterized protein</fullName>
    </submittedName>
</protein>
<evidence type="ECO:0000313" key="2">
    <source>
        <dbReference type="EMBL" id="EAZ88864.1"/>
    </source>
</evidence>
<organism evidence="2 3">
    <name type="scientific">Crocosphaera chwakensis CCY0110</name>
    <dbReference type="NCBI Taxonomy" id="391612"/>
    <lineage>
        <taxon>Bacteria</taxon>
        <taxon>Bacillati</taxon>
        <taxon>Cyanobacteriota</taxon>
        <taxon>Cyanophyceae</taxon>
        <taxon>Oscillatoriophycideae</taxon>
        <taxon>Chroococcales</taxon>
        <taxon>Aphanothecaceae</taxon>
        <taxon>Crocosphaera</taxon>
        <taxon>Crocosphaera chwakensis</taxon>
    </lineage>
</organism>
<comment type="caution">
    <text evidence="2">The sequence shown here is derived from an EMBL/GenBank/DDBJ whole genome shotgun (WGS) entry which is preliminary data.</text>
</comment>
<evidence type="ECO:0000313" key="3">
    <source>
        <dbReference type="Proteomes" id="UP000003781"/>
    </source>
</evidence>
<name>A3IXC1_9CHRO</name>
<feature type="transmembrane region" description="Helical" evidence="1">
    <location>
        <begin position="41"/>
        <end position="60"/>
    </location>
</feature>
<dbReference type="AlphaFoldDB" id="A3IXC1"/>
<gene>
    <name evidence="2" type="ORF">CY0110_31260</name>
</gene>